<dbReference type="EnsemblPlants" id="OB01G50030.1">
    <property type="protein sequence ID" value="OB01G50030.1"/>
    <property type="gene ID" value="OB01G50030"/>
</dbReference>
<keyword evidence="2" id="KW-1185">Reference proteome</keyword>
<dbReference type="Proteomes" id="UP000006038">
    <property type="component" value="Chromosome 1"/>
</dbReference>
<reference evidence="1" key="1">
    <citation type="journal article" date="2013" name="Nat. Commun.">
        <title>Whole-genome sequencing of Oryza brachyantha reveals mechanisms underlying Oryza genome evolution.</title>
        <authorList>
            <person name="Chen J."/>
            <person name="Huang Q."/>
            <person name="Gao D."/>
            <person name="Wang J."/>
            <person name="Lang Y."/>
            <person name="Liu T."/>
            <person name="Li B."/>
            <person name="Bai Z."/>
            <person name="Luis Goicoechea J."/>
            <person name="Liang C."/>
            <person name="Chen C."/>
            <person name="Zhang W."/>
            <person name="Sun S."/>
            <person name="Liao Y."/>
            <person name="Zhang X."/>
            <person name="Yang L."/>
            <person name="Song C."/>
            <person name="Wang M."/>
            <person name="Shi J."/>
            <person name="Liu G."/>
            <person name="Liu J."/>
            <person name="Zhou H."/>
            <person name="Zhou W."/>
            <person name="Yu Q."/>
            <person name="An N."/>
            <person name="Chen Y."/>
            <person name="Cai Q."/>
            <person name="Wang B."/>
            <person name="Liu B."/>
            <person name="Min J."/>
            <person name="Huang Y."/>
            <person name="Wu H."/>
            <person name="Li Z."/>
            <person name="Zhang Y."/>
            <person name="Yin Y."/>
            <person name="Song W."/>
            <person name="Jiang J."/>
            <person name="Jackson S.A."/>
            <person name="Wing R.A."/>
            <person name="Wang J."/>
            <person name="Chen M."/>
        </authorList>
    </citation>
    <scope>NUCLEOTIDE SEQUENCE [LARGE SCALE GENOMIC DNA]</scope>
    <source>
        <strain evidence="1">cv. IRGC 101232</strain>
    </source>
</reference>
<dbReference type="HOGENOM" id="CLU_2030299_0_0_1"/>
<evidence type="ECO:0000313" key="1">
    <source>
        <dbReference type="EnsemblPlants" id="OB01G50030.1"/>
    </source>
</evidence>
<sequence length="122" mass="13646">MASDDDKKFTGLSTEQPRCSRTSASSLLFKVLLARVGTPVFIELEPLPFKKIRALIQRSLVSIDHSFGLTETQPHFLSFHTQNGQILLLAAVHVSAINLFQTHRVVYASRPLQTTVHSEFNV</sequence>
<accession>J3L6Z7</accession>
<dbReference type="AlphaFoldDB" id="J3L6Z7"/>
<organism evidence="1">
    <name type="scientific">Oryza brachyantha</name>
    <name type="common">malo sina</name>
    <dbReference type="NCBI Taxonomy" id="4533"/>
    <lineage>
        <taxon>Eukaryota</taxon>
        <taxon>Viridiplantae</taxon>
        <taxon>Streptophyta</taxon>
        <taxon>Embryophyta</taxon>
        <taxon>Tracheophyta</taxon>
        <taxon>Spermatophyta</taxon>
        <taxon>Magnoliopsida</taxon>
        <taxon>Liliopsida</taxon>
        <taxon>Poales</taxon>
        <taxon>Poaceae</taxon>
        <taxon>BOP clade</taxon>
        <taxon>Oryzoideae</taxon>
        <taxon>Oryzeae</taxon>
        <taxon>Oryzinae</taxon>
        <taxon>Oryza</taxon>
    </lineage>
</organism>
<protein>
    <submittedName>
        <fullName evidence="1">Uncharacterized protein</fullName>
    </submittedName>
</protein>
<evidence type="ECO:0000313" key="2">
    <source>
        <dbReference type="Proteomes" id="UP000006038"/>
    </source>
</evidence>
<dbReference type="Gramene" id="OB01G50030.1">
    <property type="protein sequence ID" value="OB01G50030.1"/>
    <property type="gene ID" value="OB01G50030"/>
</dbReference>
<name>J3L6Z7_ORYBR</name>
<reference evidence="1" key="2">
    <citation type="submission" date="2013-04" db="UniProtKB">
        <authorList>
            <consortium name="EnsemblPlants"/>
        </authorList>
    </citation>
    <scope>IDENTIFICATION</scope>
</reference>
<proteinExistence type="predicted"/>